<organism evidence="1 2">
    <name type="scientific">Iodobacter fluviatilis</name>
    <dbReference type="NCBI Taxonomy" id="537"/>
    <lineage>
        <taxon>Bacteria</taxon>
        <taxon>Pseudomonadati</taxon>
        <taxon>Pseudomonadota</taxon>
        <taxon>Betaproteobacteria</taxon>
        <taxon>Neisseriales</taxon>
        <taxon>Chitinibacteraceae</taxon>
        <taxon>Iodobacter</taxon>
    </lineage>
</organism>
<gene>
    <name evidence="1" type="ORF">C1H71_18975</name>
</gene>
<dbReference type="EMBL" id="CP025781">
    <property type="protein sequence ID" value="QBC45813.1"/>
    <property type="molecule type" value="Genomic_DNA"/>
</dbReference>
<proteinExistence type="predicted"/>
<evidence type="ECO:0000313" key="2">
    <source>
        <dbReference type="Proteomes" id="UP000515917"/>
    </source>
</evidence>
<dbReference type="KEGG" id="ifl:C1H71_18975"/>
<protein>
    <recommendedName>
        <fullName evidence="3">DUF4279 domain-containing protein</fullName>
    </recommendedName>
</protein>
<reference evidence="1 2" key="1">
    <citation type="submission" date="2018-01" db="EMBL/GenBank/DDBJ databases">
        <title>Genome sequence of Iodobacter sp. strain PCH194 isolated from Indian Trans-Himalaya.</title>
        <authorList>
            <person name="Kumar V."/>
            <person name="Thakur V."/>
            <person name="Kumar S."/>
            <person name="Singh D."/>
        </authorList>
    </citation>
    <scope>NUCLEOTIDE SEQUENCE [LARGE SCALE GENOMIC DNA]</scope>
    <source>
        <strain evidence="1 2">PCH194</strain>
    </source>
</reference>
<keyword evidence="2" id="KW-1185">Reference proteome</keyword>
<evidence type="ECO:0008006" key="3">
    <source>
        <dbReference type="Google" id="ProtNLM"/>
    </source>
</evidence>
<dbReference type="AlphaFoldDB" id="A0A7G3GFK0"/>
<accession>A0A7G3GFK0</accession>
<dbReference type="Proteomes" id="UP000515917">
    <property type="component" value="Chromosome"/>
</dbReference>
<evidence type="ECO:0000313" key="1">
    <source>
        <dbReference type="EMBL" id="QBC45813.1"/>
    </source>
</evidence>
<name>A0A7G3GFK0_9NEIS</name>
<sequence length="141" mass="15645">MDYEKTVRYINTDLVLTAPVDLTSLAEVISPESESPDTATITRLHVGYIDGIGYQATFEAFDQYGNFKTPEESINCLLNCIEQLPVALQSLWRACSKKTLDIGYSSGVSPRYVINPISIHTLARMQSLGVDISITIYSMTE</sequence>